<dbReference type="SUPFAM" id="SSF141868">
    <property type="entry name" value="EAL domain-like"/>
    <property type="match status" value="1"/>
</dbReference>
<dbReference type="GO" id="GO:0071111">
    <property type="term" value="F:cyclic-guanylate-specific phosphodiesterase activity"/>
    <property type="evidence" value="ECO:0007669"/>
    <property type="project" value="InterPro"/>
</dbReference>
<dbReference type="Pfam" id="PF00563">
    <property type="entry name" value="EAL"/>
    <property type="match status" value="1"/>
</dbReference>
<keyword evidence="3" id="KW-1185">Reference proteome</keyword>
<organism evidence="2 3">
    <name type="scientific">Pseudomonas mucidolens</name>
    <dbReference type="NCBI Taxonomy" id="46679"/>
    <lineage>
        <taxon>Bacteria</taxon>
        <taxon>Pseudomonadati</taxon>
        <taxon>Pseudomonadota</taxon>
        <taxon>Gammaproteobacteria</taxon>
        <taxon>Pseudomonadales</taxon>
        <taxon>Pseudomonadaceae</taxon>
        <taxon>Pseudomonas</taxon>
    </lineage>
</organism>
<dbReference type="EMBL" id="LT629802">
    <property type="protein sequence ID" value="SDV01994.1"/>
    <property type="molecule type" value="Genomic_DNA"/>
</dbReference>
<gene>
    <name evidence="2" type="ORF">SAMN05216202_3254</name>
</gene>
<dbReference type="InterPro" id="IPR050706">
    <property type="entry name" value="Cyclic-di-GMP_PDE-like"/>
</dbReference>
<dbReference type="InterPro" id="IPR001633">
    <property type="entry name" value="EAL_dom"/>
</dbReference>
<dbReference type="PANTHER" id="PTHR33121:SF70">
    <property type="entry name" value="SIGNALING PROTEIN YKOW"/>
    <property type="match status" value="1"/>
</dbReference>
<name>A0A1H2N9I6_9PSED</name>
<dbReference type="AlphaFoldDB" id="A0A1H2N9I6"/>
<dbReference type="PROSITE" id="PS50883">
    <property type="entry name" value="EAL"/>
    <property type="match status" value="1"/>
</dbReference>
<evidence type="ECO:0000259" key="1">
    <source>
        <dbReference type="PROSITE" id="PS50883"/>
    </source>
</evidence>
<dbReference type="STRING" id="46679.SAMN05216202_3254"/>
<dbReference type="PANTHER" id="PTHR33121">
    <property type="entry name" value="CYCLIC DI-GMP PHOSPHODIESTERASE PDEF"/>
    <property type="match status" value="1"/>
</dbReference>
<dbReference type="Proteomes" id="UP000198600">
    <property type="component" value="Chromosome I"/>
</dbReference>
<reference evidence="3" key="1">
    <citation type="submission" date="2016-10" db="EMBL/GenBank/DDBJ databases">
        <authorList>
            <person name="Varghese N."/>
            <person name="Submissions S."/>
        </authorList>
    </citation>
    <scope>NUCLEOTIDE SEQUENCE [LARGE SCALE GENOMIC DNA]</scope>
    <source>
        <strain evidence="3">LMG 2223</strain>
    </source>
</reference>
<evidence type="ECO:0000313" key="2">
    <source>
        <dbReference type="EMBL" id="SDV01994.1"/>
    </source>
</evidence>
<proteinExistence type="predicted"/>
<evidence type="ECO:0000313" key="3">
    <source>
        <dbReference type="Proteomes" id="UP000198600"/>
    </source>
</evidence>
<dbReference type="Gene3D" id="3.20.20.450">
    <property type="entry name" value="EAL domain"/>
    <property type="match status" value="1"/>
</dbReference>
<protein>
    <submittedName>
        <fullName evidence="2">EAL domain, c-di-GMP-specific phosphodiesterase class I (Or its enzymatically inactive variant)</fullName>
    </submittedName>
</protein>
<sequence>MTLSPTEQELPQGLRNGRFKSYFQPQLELGSGAVIGFEVLARWQHPVLGVLPPSHFFSRLTAYGVLDELLFQPFHDGAILLRLRHVQEDRFNFSLNIFPEQLSHPQLLSRLHSMFKCYGLSGESLTFEVLEIELVRKLDGCLDSCEQLRRLGCGLSMDDFDNGLSSLHRLCQLPFTEVKLDCEFTRSIEGELRSWVFIVKTVVLGVALNVSVVIEGVETRAQRDDLLALGGKLAQGYLCNQPMSRQTLLSWLSRRTPWPFEVYAGLADTVVAHPDRRQPLSARSGRRAKLNLLGHWWIFRCQYGHFFMRYIQGEDRTQGTLFPVSLDELIPETIWFG</sequence>
<dbReference type="SMART" id="SM00052">
    <property type="entry name" value="EAL"/>
    <property type="match status" value="1"/>
</dbReference>
<dbReference type="CDD" id="cd01948">
    <property type="entry name" value="EAL"/>
    <property type="match status" value="1"/>
</dbReference>
<dbReference type="InterPro" id="IPR035919">
    <property type="entry name" value="EAL_sf"/>
</dbReference>
<feature type="domain" description="EAL" evidence="1">
    <location>
        <begin position="3"/>
        <end position="256"/>
    </location>
</feature>
<accession>A0A1H2N9I6</accession>